<reference evidence="2" key="2">
    <citation type="submission" date="2023-04" db="EMBL/GenBank/DDBJ databases">
        <authorList>
            <person name="Bu L."/>
            <person name="Lu L."/>
            <person name="Laidemitt M.R."/>
            <person name="Zhang S.M."/>
            <person name="Mutuku M."/>
            <person name="Mkoji G."/>
            <person name="Steinauer M."/>
            <person name="Loker E.S."/>
        </authorList>
    </citation>
    <scope>NUCLEOTIDE SEQUENCE</scope>
    <source>
        <strain evidence="2">KasaAsao</strain>
        <tissue evidence="2">Whole Snail</tissue>
    </source>
</reference>
<feature type="region of interest" description="Disordered" evidence="1">
    <location>
        <begin position="28"/>
        <end position="55"/>
    </location>
</feature>
<dbReference type="AlphaFoldDB" id="A0AAD8B2U6"/>
<name>A0AAD8B2U6_BIOPF</name>
<organism evidence="2 3">
    <name type="scientific">Biomphalaria pfeifferi</name>
    <name type="common">Bloodfluke planorb</name>
    <name type="synonym">Freshwater snail</name>
    <dbReference type="NCBI Taxonomy" id="112525"/>
    <lineage>
        <taxon>Eukaryota</taxon>
        <taxon>Metazoa</taxon>
        <taxon>Spiralia</taxon>
        <taxon>Lophotrochozoa</taxon>
        <taxon>Mollusca</taxon>
        <taxon>Gastropoda</taxon>
        <taxon>Heterobranchia</taxon>
        <taxon>Euthyneura</taxon>
        <taxon>Panpulmonata</taxon>
        <taxon>Hygrophila</taxon>
        <taxon>Lymnaeoidea</taxon>
        <taxon>Planorbidae</taxon>
        <taxon>Biomphalaria</taxon>
    </lineage>
</organism>
<protein>
    <submittedName>
        <fullName evidence="2">Uncharacterized protein</fullName>
    </submittedName>
</protein>
<dbReference type="EMBL" id="JASAOG010000156">
    <property type="protein sequence ID" value="KAK0047054.1"/>
    <property type="molecule type" value="Genomic_DNA"/>
</dbReference>
<evidence type="ECO:0000313" key="2">
    <source>
        <dbReference type="EMBL" id="KAK0047054.1"/>
    </source>
</evidence>
<keyword evidence="3" id="KW-1185">Reference proteome</keyword>
<proteinExistence type="predicted"/>
<evidence type="ECO:0000256" key="1">
    <source>
        <dbReference type="SAM" id="MobiDB-lite"/>
    </source>
</evidence>
<dbReference type="Proteomes" id="UP001233172">
    <property type="component" value="Unassembled WGS sequence"/>
</dbReference>
<comment type="caution">
    <text evidence="2">The sequence shown here is derived from an EMBL/GenBank/DDBJ whole genome shotgun (WGS) entry which is preliminary data.</text>
</comment>
<reference evidence="2" key="1">
    <citation type="journal article" date="2023" name="PLoS Negl. Trop. Dis.">
        <title>A genome sequence for Biomphalaria pfeifferi, the major vector snail for the human-infecting parasite Schistosoma mansoni.</title>
        <authorList>
            <person name="Bu L."/>
            <person name="Lu L."/>
            <person name="Laidemitt M.R."/>
            <person name="Zhang S.M."/>
            <person name="Mutuku M."/>
            <person name="Mkoji G."/>
            <person name="Steinauer M."/>
            <person name="Loker E.S."/>
        </authorList>
    </citation>
    <scope>NUCLEOTIDE SEQUENCE</scope>
    <source>
        <strain evidence="2">KasaAsao</strain>
    </source>
</reference>
<sequence>ENLFRARTLEMTTVSTLHEIGKVFRRLRKGQGHNGRQKYETRTRGQWETLGRGRN</sequence>
<accession>A0AAD8B2U6</accession>
<evidence type="ECO:0000313" key="3">
    <source>
        <dbReference type="Proteomes" id="UP001233172"/>
    </source>
</evidence>
<feature type="non-terminal residue" evidence="2">
    <location>
        <position position="1"/>
    </location>
</feature>
<gene>
    <name evidence="2" type="ORF">Bpfe_023457</name>
</gene>